<proteinExistence type="predicted"/>
<accession>A0A5P1FVH1</accession>
<dbReference type="InterPro" id="IPR038765">
    <property type="entry name" value="Papain-like_cys_pep_sf"/>
</dbReference>
<evidence type="ECO:0000313" key="4">
    <source>
        <dbReference type="Proteomes" id="UP000243459"/>
    </source>
</evidence>
<feature type="transmembrane region" description="Helical" evidence="2">
    <location>
        <begin position="224"/>
        <end position="244"/>
    </location>
</feature>
<keyword evidence="4" id="KW-1185">Reference proteome</keyword>
<feature type="transmembrane region" description="Helical" evidence="2">
    <location>
        <begin position="256"/>
        <end position="277"/>
    </location>
</feature>
<dbReference type="AlphaFoldDB" id="A0A5P1FVH1"/>
<organism evidence="3 4">
    <name type="scientific">Asparagus officinalis</name>
    <name type="common">Garden asparagus</name>
    <dbReference type="NCBI Taxonomy" id="4686"/>
    <lineage>
        <taxon>Eukaryota</taxon>
        <taxon>Viridiplantae</taxon>
        <taxon>Streptophyta</taxon>
        <taxon>Embryophyta</taxon>
        <taxon>Tracheophyta</taxon>
        <taxon>Spermatophyta</taxon>
        <taxon>Magnoliopsida</taxon>
        <taxon>Liliopsida</taxon>
        <taxon>Asparagales</taxon>
        <taxon>Asparagaceae</taxon>
        <taxon>Asparagoideae</taxon>
        <taxon>Asparagus</taxon>
    </lineage>
</organism>
<reference evidence="4" key="1">
    <citation type="journal article" date="2017" name="Nat. Commun.">
        <title>The asparagus genome sheds light on the origin and evolution of a young Y chromosome.</title>
        <authorList>
            <person name="Harkess A."/>
            <person name="Zhou J."/>
            <person name="Xu C."/>
            <person name="Bowers J.E."/>
            <person name="Van der Hulst R."/>
            <person name="Ayyampalayam S."/>
            <person name="Mercati F."/>
            <person name="Riccardi P."/>
            <person name="McKain M.R."/>
            <person name="Kakrana A."/>
            <person name="Tang H."/>
            <person name="Ray J."/>
            <person name="Groenendijk J."/>
            <person name="Arikit S."/>
            <person name="Mathioni S.M."/>
            <person name="Nakano M."/>
            <person name="Shan H."/>
            <person name="Telgmann-Rauber A."/>
            <person name="Kanno A."/>
            <person name="Yue Z."/>
            <person name="Chen H."/>
            <person name="Li W."/>
            <person name="Chen Y."/>
            <person name="Xu X."/>
            <person name="Zhang Y."/>
            <person name="Luo S."/>
            <person name="Chen H."/>
            <person name="Gao J."/>
            <person name="Mao Z."/>
            <person name="Pires J.C."/>
            <person name="Luo M."/>
            <person name="Kudrna D."/>
            <person name="Wing R.A."/>
            <person name="Meyers B.C."/>
            <person name="Yi K."/>
            <person name="Kong H."/>
            <person name="Lavrijsen P."/>
            <person name="Sunseri F."/>
            <person name="Falavigna A."/>
            <person name="Ye Y."/>
            <person name="Leebens-Mack J.H."/>
            <person name="Chen G."/>
        </authorList>
    </citation>
    <scope>NUCLEOTIDE SEQUENCE [LARGE SCALE GENOMIC DNA]</scope>
    <source>
        <strain evidence="4">cv. DH0086</strain>
    </source>
</reference>
<gene>
    <name evidence="3" type="ORF">A4U43_C01F25510</name>
</gene>
<keyword evidence="2" id="KW-0812">Transmembrane</keyword>
<evidence type="ECO:0000256" key="1">
    <source>
        <dbReference type="SAM" id="MobiDB-lite"/>
    </source>
</evidence>
<keyword evidence="2" id="KW-0472">Membrane</keyword>
<protein>
    <submittedName>
        <fullName evidence="3">Uncharacterized protein</fullName>
    </submittedName>
</protein>
<feature type="region of interest" description="Disordered" evidence="1">
    <location>
        <begin position="432"/>
        <end position="453"/>
    </location>
</feature>
<evidence type="ECO:0000256" key="2">
    <source>
        <dbReference type="SAM" id="Phobius"/>
    </source>
</evidence>
<feature type="transmembrane region" description="Helical" evidence="2">
    <location>
        <begin position="289"/>
        <end position="314"/>
    </location>
</feature>
<dbReference type="Gramene" id="ONK81119">
    <property type="protein sequence ID" value="ONK81119"/>
    <property type="gene ID" value="A4U43_C01F25510"/>
</dbReference>
<keyword evidence="2" id="KW-1133">Transmembrane helix</keyword>
<dbReference type="EMBL" id="CM007381">
    <property type="protein sequence ID" value="ONK81119.1"/>
    <property type="molecule type" value="Genomic_DNA"/>
</dbReference>
<name>A0A5P1FVH1_ASPOF</name>
<sequence>MASVPVEPIELKKEKLHQLADIVYRKEVLAIYDIQFKSEHERSKYLYDCLDNKTKIEDMLKSADDAKNEHLSDQVKDPIAHDLYHYSVKGVNVALQTIKNYTVRQAYLTKIKGHAEELLSVLKTLGPQDVANARALAETAAYFKDATANFFEKSQSFYSSKTFSKLVKERGIKFPDLIREYQARLGFEGNFKDLTNAQKLKVYNEIIGESGRGKIVLEVIDTTLAAAGIALLVFSMGTMVWDIFTAERPLEVATKNAMTLAAGLGGAAIGSVVKAAIPSLVDEVEISTVFLECAGFITSVAGGFIITAVAGLLLDLIFHSGGETPPPNLTDGHICFVAPLPDGAALAHELVHALCEAADSNILDHELASEHELWMVKYMLEGITLGVNQFADPTNEKFLTTYTDWRVYPRAELEESLRSVKYETATETVVNASGPSNVDWSREGEATAAENQG</sequence>
<evidence type="ECO:0000313" key="3">
    <source>
        <dbReference type="EMBL" id="ONK81119.1"/>
    </source>
</evidence>
<dbReference type="SUPFAM" id="SSF54001">
    <property type="entry name" value="Cysteine proteinases"/>
    <property type="match status" value="1"/>
</dbReference>
<dbReference type="Proteomes" id="UP000243459">
    <property type="component" value="Chromosome 1"/>
</dbReference>
<dbReference type="OMA" id="EHERSKY"/>